<comment type="caution">
    <text evidence="2">The sequence shown here is derived from an EMBL/GenBank/DDBJ whole genome shotgun (WGS) entry which is preliminary data.</text>
</comment>
<proteinExistence type="predicted"/>
<sequence length="73" mass="8284">MQCGSSDPYSRFNCQVGHTARMDSPRTEDAKRNDEEAVVDRGGTRSLLKTNFEKEELEELQKDSKADTTDDDK</sequence>
<reference evidence="2" key="1">
    <citation type="thesis" date="2021" institute="BYU ScholarsArchive" country="Provo, UT, USA">
        <title>Applications of and Algorithms for Genome Assembly and Genomic Analyses with an Emphasis on Marine Teleosts.</title>
        <authorList>
            <person name="Pickett B.D."/>
        </authorList>
    </citation>
    <scope>NUCLEOTIDE SEQUENCE</scope>
    <source>
        <strain evidence="2">HI-2016</strain>
    </source>
</reference>
<dbReference type="AlphaFoldDB" id="A0A8T2NNU0"/>
<evidence type="ECO:0000313" key="3">
    <source>
        <dbReference type="Proteomes" id="UP000824540"/>
    </source>
</evidence>
<dbReference type="OrthoDB" id="9950478at2759"/>
<feature type="compositionally biased region" description="Basic and acidic residues" evidence="1">
    <location>
        <begin position="20"/>
        <end position="43"/>
    </location>
</feature>
<evidence type="ECO:0000256" key="1">
    <source>
        <dbReference type="SAM" id="MobiDB-lite"/>
    </source>
</evidence>
<dbReference type="EMBL" id="JAFBMS010000039">
    <property type="protein sequence ID" value="KAG9340880.1"/>
    <property type="molecule type" value="Genomic_DNA"/>
</dbReference>
<keyword evidence="3" id="KW-1185">Reference proteome</keyword>
<feature type="region of interest" description="Disordered" evidence="1">
    <location>
        <begin position="1"/>
        <end position="73"/>
    </location>
</feature>
<gene>
    <name evidence="2" type="ORF">JZ751_020073</name>
</gene>
<evidence type="ECO:0000313" key="2">
    <source>
        <dbReference type="EMBL" id="KAG9340880.1"/>
    </source>
</evidence>
<dbReference type="Proteomes" id="UP000824540">
    <property type="component" value="Unassembled WGS sequence"/>
</dbReference>
<organism evidence="2 3">
    <name type="scientific">Albula glossodonta</name>
    <name type="common">roundjaw bonefish</name>
    <dbReference type="NCBI Taxonomy" id="121402"/>
    <lineage>
        <taxon>Eukaryota</taxon>
        <taxon>Metazoa</taxon>
        <taxon>Chordata</taxon>
        <taxon>Craniata</taxon>
        <taxon>Vertebrata</taxon>
        <taxon>Euteleostomi</taxon>
        <taxon>Actinopterygii</taxon>
        <taxon>Neopterygii</taxon>
        <taxon>Teleostei</taxon>
        <taxon>Albuliformes</taxon>
        <taxon>Albulidae</taxon>
        <taxon>Albula</taxon>
    </lineage>
</organism>
<accession>A0A8T2NNU0</accession>
<feature type="compositionally biased region" description="Basic and acidic residues" evidence="1">
    <location>
        <begin position="51"/>
        <end position="73"/>
    </location>
</feature>
<name>A0A8T2NNU0_9TELE</name>
<protein>
    <submittedName>
        <fullName evidence="2">Uncharacterized protein</fullName>
    </submittedName>
</protein>